<protein>
    <submittedName>
        <fullName evidence="1">Uncharacterized protein</fullName>
    </submittedName>
</protein>
<name>A0A6I6NCM4_9ACTN</name>
<sequence>MSLPLFPPLPDTGTLDRTVSAHWPEPALVFDAAGDTGLLLAHSLRLNSELERR</sequence>
<gene>
    <name evidence="1" type="ORF">GQF42_43395</name>
</gene>
<keyword evidence="2" id="KW-1185">Reference proteome</keyword>
<dbReference type="Proteomes" id="UP000436138">
    <property type="component" value="Chromosome"/>
</dbReference>
<dbReference type="KEGG" id="sbro:GQF42_43395"/>
<dbReference type="AlphaFoldDB" id="A0A6I6NCM4"/>
<proteinExistence type="predicted"/>
<dbReference type="RefSeq" id="WP_158929248.1">
    <property type="nucleotide sequence ID" value="NZ_CP047020.1"/>
</dbReference>
<accession>A0A6I6NCM4</accession>
<evidence type="ECO:0000313" key="1">
    <source>
        <dbReference type="EMBL" id="QHA09144.1"/>
    </source>
</evidence>
<reference evidence="1 2" key="1">
    <citation type="submission" date="2019-12" db="EMBL/GenBank/DDBJ databases">
        <title>Streptomyces sp. strain T44 isolated from rhizosphere soil of Broussonetia papyrifera.</title>
        <authorList>
            <person name="Mo P."/>
        </authorList>
    </citation>
    <scope>NUCLEOTIDE SEQUENCE [LARGE SCALE GENOMIC DNA]</scope>
    <source>
        <strain evidence="1 2">T44</strain>
    </source>
</reference>
<dbReference type="EMBL" id="CP047020">
    <property type="protein sequence ID" value="QHA09144.1"/>
    <property type="molecule type" value="Genomic_DNA"/>
</dbReference>
<evidence type="ECO:0000313" key="2">
    <source>
        <dbReference type="Proteomes" id="UP000436138"/>
    </source>
</evidence>
<organism evidence="1 2">
    <name type="scientific">Streptomyces broussonetiae</name>
    <dbReference type="NCBI Taxonomy" id="2686304"/>
    <lineage>
        <taxon>Bacteria</taxon>
        <taxon>Bacillati</taxon>
        <taxon>Actinomycetota</taxon>
        <taxon>Actinomycetes</taxon>
        <taxon>Kitasatosporales</taxon>
        <taxon>Streptomycetaceae</taxon>
        <taxon>Streptomyces</taxon>
    </lineage>
</organism>